<keyword evidence="5" id="KW-1133">Transmembrane helix</keyword>
<dbReference type="InterPro" id="IPR058647">
    <property type="entry name" value="BSH_CzcB-like"/>
</dbReference>
<organism evidence="10 11">
    <name type="scientific">Acinetobacter wuhouensis</name>
    <dbReference type="NCBI Taxonomy" id="1879050"/>
    <lineage>
        <taxon>Bacteria</taxon>
        <taxon>Pseudomonadati</taxon>
        <taxon>Pseudomonadota</taxon>
        <taxon>Gammaproteobacteria</taxon>
        <taxon>Moraxellales</taxon>
        <taxon>Moraxellaceae</taxon>
        <taxon>Acinetobacter</taxon>
    </lineage>
</organism>
<proteinExistence type="inferred from homology"/>
<sequence length="439" mass="47357">MFNLKHNLKNQHGKISQSVLIIIALVITALVALGLFISGKNKPAKTDAHGHGESEAHAGEGHAEEGHGKEAEHAHEAGGDHAHEEGVDGADDHAEAISLTAQQMAEQGVQLAKVEVGAVSKSASYPAKLTVNTDRQAHVSPAFSGHVQSVSVELGQHVKKGQALATLLVPDLVDQQSNLQIAQSNLQLAKQDYERERQLWSQGISAKQDYQRAYNAYQQAQIQVQATKARLSAFGASSGSNGRYVLTAPISGVISKKDLVVGENVQLADQLFIIDQLDQLWLEFIAPSSEFSTLAPNQQIEFKSLQTGNAFKAQIQTLNSEADAQTGRLQVRAKVLSNATELRPNLMVNVQLQQAGSTQAIRVLKSAVQKIEGKDAVFVAHEHDKKIEFSPQPVILGQISGDGQWIEVQSGLTQGQQYAAQGSFLLKSELEKGEASHEH</sequence>
<name>A0A3G2SYT0_9GAMM</name>
<keyword evidence="5" id="KW-0812">Transmembrane</keyword>
<evidence type="ECO:0000256" key="3">
    <source>
        <dbReference type="SAM" id="Coils"/>
    </source>
</evidence>
<feature type="domain" description="CusB-like beta-barrel" evidence="7">
    <location>
        <begin position="279"/>
        <end position="355"/>
    </location>
</feature>
<dbReference type="GO" id="GO:0022857">
    <property type="term" value="F:transmembrane transporter activity"/>
    <property type="evidence" value="ECO:0007669"/>
    <property type="project" value="InterPro"/>
</dbReference>
<evidence type="ECO:0000256" key="5">
    <source>
        <dbReference type="SAM" id="Phobius"/>
    </source>
</evidence>
<dbReference type="GO" id="GO:0016020">
    <property type="term" value="C:membrane"/>
    <property type="evidence" value="ECO:0007669"/>
    <property type="project" value="InterPro"/>
</dbReference>
<feature type="region of interest" description="Disordered" evidence="4">
    <location>
        <begin position="42"/>
        <end position="87"/>
    </location>
</feature>
<feature type="coiled-coil region" evidence="3">
    <location>
        <begin position="172"/>
        <end position="230"/>
    </location>
</feature>
<evidence type="ECO:0000313" key="10">
    <source>
        <dbReference type="EMBL" id="AYO52985.1"/>
    </source>
</evidence>
<dbReference type="Proteomes" id="UP000279962">
    <property type="component" value="Chromosome"/>
</dbReference>
<dbReference type="Pfam" id="PF25973">
    <property type="entry name" value="BSH_CzcB"/>
    <property type="match status" value="1"/>
</dbReference>
<protein>
    <submittedName>
        <fullName evidence="10">Efflux RND transporter periplasmic adaptor subunit</fullName>
    </submittedName>
</protein>
<comment type="similarity">
    <text evidence="1">Belongs to the membrane fusion protein (MFP) (TC 8.A.1) family.</text>
</comment>
<dbReference type="Pfam" id="PF25893">
    <property type="entry name" value="HH_CzcB"/>
    <property type="match status" value="1"/>
</dbReference>
<evidence type="ECO:0000259" key="8">
    <source>
        <dbReference type="Pfam" id="PF25973"/>
    </source>
</evidence>
<reference evidence="10 11" key="1">
    <citation type="submission" date="2018-10" db="EMBL/GenBank/DDBJ databases">
        <title>The complete genome of Acinetobacter wuhouensis strain WCHAW010062.</title>
        <authorList>
            <person name="Hu Y."/>
            <person name="Long H."/>
            <person name="Feng Y."/>
            <person name="Zong Z."/>
        </authorList>
    </citation>
    <scope>NUCLEOTIDE SEQUENCE [LARGE SCALE GENOMIC DNA]</scope>
    <source>
        <strain evidence="10 11">WCHAW010062</strain>
    </source>
</reference>
<dbReference type="GO" id="GO:0060003">
    <property type="term" value="P:copper ion export"/>
    <property type="evidence" value="ECO:0007669"/>
    <property type="project" value="TreeGrafter"/>
</dbReference>
<dbReference type="Pfam" id="PF25975">
    <property type="entry name" value="CzcB_C"/>
    <property type="match status" value="1"/>
</dbReference>
<dbReference type="NCBIfam" id="TIGR01730">
    <property type="entry name" value="RND_mfp"/>
    <property type="match status" value="1"/>
</dbReference>
<dbReference type="GO" id="GO:0046914">
    <property type="term" value="F:transition metal ion binding"/>
    <property type="evidence" value="ECO:0007669"/>
    <property type="project" value="TreeGrafter"/>
</dbReference>
<dbReference type="Gene3D" id="1.10.287.470">
    <property type="entry name" value="Helix hairpin bin"/>
    <property type="match status" value="1"/>
</dbReference>
<dbReference type="Gene3D" id="2.40.50.100">
    <property type="match status" value="1"/>
</dbReference>
<dbReference type="Gene3D" id="2.40.420.20">
    <property type="match status" value="1"/>
</dbReference>
<dbReference type="PANTHER" id="PTHR30097">
    <property type="entry name" value="CATION EFFLUX SYSTEM PROTEIN CUSB"/>
    <property type="match status" value="1"/>
</dbReference>
<dbReference type="Gene3D" id="2.40.30.170">
    <property type="match status" value="1"/>
</dbReference>
<feature type="transmembrane region" description="Helical" evidence="5">
    <location>
        <begin position="15"/>
        <end position="37"/>
    </location>
</feature>
<accession>A0A3G2SYT0</accession>
<dbReference type="GO" id="GO:0030288">
    <property type="term" value="C:outer membrane-bounded periplasmic space"/>
    <property type="evidence" value="ECO:0007669"/>
    <property type="project" value="TreeGrafter"/>
</dbReference>
<evidence type="ECO:0000313" key="11">
    <source>
        <dbReference type="Proteomes" id="UP000279962"/>
    </source>
</evidence>
<feature type="domain" description="CzcB-like barrel-sandwich hybrid" evidence="8">
    <location>
        <begin position="135"/>
        <end position="274"/>
    </location>
</feature>
<dbReference type="InterPro" id="IPR051909">
    <property type="entry name" value="MFP_Cation_Efflux"/>
</dbReference>
<dbReference type="RefSeq" id="WP_087552789.1">
    <property type="nucleotide sequence ID" value="NZ_CP033133.1"/>
</dbReference>
<dbReference type="EMBL" id="CP033133">
    <property type="protein sequence ID" value="AYO52985.1"/>
    <property type="molecule type" value="Genomic_DNA"/>
</dbReference>
<evidence type="ECO:0000256" key="4">
    <source>
        <dbReference type="SAM" id="MobiDB-lite"/>
    </source>
</evidence>
<dbReference type="Pfam" id="PF25954">
    <property type="entry name" value="Beta-barrel_RND_2"/>
    <property type="match status" value="1"/>
</dbReference>
<feature type="domain" description="CzcB-like alpha-helical hairpin" evidence="6">
    <location>
        <begin position="174"/>
        <end position="233"/>
    </location>
</feature>
<dbReference type="InterPro" id="IPR058648">
    <property type="entry name" value="HH_CzcB-like"/>
</dbReference>
<dbReference type="GO" id="GO:0015679">
    <property type="term" value="P:plasma membrane copper ion transport"/>
    <property type="evidence" value="ECO:0007669"/>
    <property type="project" value="TreeGrafter"/>
</dbReference>
<dbReference type="SUPFAM" id="SSF111369">
    <property type="entry name" value="HlyD-like secretion proteins"/>
    <property type="match status" value="1"/>
</dbReference>
<dbReference type="InterPro" id="IPR058792">
    <property type="entry name" value="Beta-barrel_RND_2"/>
</dbReference>
<dbReference type="InterPro" id="IPR058649">
    <property type="entry name" value="CzcB_C"/>
</dbReference>
<dbReference type="InterPro" id="IPR006143">
    <property type="entry name" value="RND_pump_MFP"/>
</dbReference>
<dbReference type="AlphaFoldDB" id="A0A3G2SYT0"/>
<evidence type="ECO:0000259" key="6">
    <source>
        <dbReference type="Pfam" id="PF25893"/>
    </source>
</evidence>
<feature type="domain" description="CzcB-like C-terminal circularly permuted SH3-like" evidence="9">
    <location>
        <begin position="361"/>
        <end position="427"/>
    </location>
</feature>
<keyword evidence="3" id="KW-0175">Coiled coil</keyword>
<evidence type="ECO:0000256" key="2">
    <source>
        <dbReference type="ARBA" id="ARBA00022448"/>
    </source>
</evidence>
<keyword evidence="5" id="KW-0472">Membrane</keyword>
<feature type="compositionally biased region" description="Basic and acidic residues" evidence="4">
    <location>
        <begin position="44"/>
        <end position="87"/>
    </location>
</feature>
<keyword evidence="2" id="KW-0813">Transport</keyword>
<evidence type="ECO:0000256" key="1">
    <source>
        <dbReference type="ARBA" id="ARBA00009477"/>
    </source>
</evidence>
<gene>
    <name evidence="10" type="ORF">CDG68_04575</name>
</gene>
<dbReference type="PANTHER" id="PTHR30097:SF4">
    <property type="entry name" value="SLR6042 PROTEIN"/>
    <property type="match status" value="1"/>
</dbReference>
<evidence type="ECO:0000259" key="9">
    <source>
        <dbReference type="Pfam" id="PF25975"/>
    </source>
</evidence>
<evidence type="ECO:0000259" key="7">
    <source>
        <dbReference type="Pfam" id="PF25954"/>
    </source>
</evidence>